<keyword evidence="2" id="KW-1185">Reference proteome</keyword>
<dbReference type="GO" id="GO:0008168">
    <property type="term" value="F:methyltransferase activity"/>
    <property type="evidence" value="ECO:0007669"/>
    <property type="project" value="UniProtKB-KW"/>
</dbReference>
<dbReference type="Gene3D" id="3.40.50.150">
    <property type="entry name" value="Vaccinia Virus protein VP39"/>
    <property type="match status" value="1"/>
</dbReference>
<protein>
    <submittedName>
        <fullName evidence="1">Methyltransferase domain-containing protein</fullName>
    </submittedName>
</protein>
<dbReference type="Proteomes" id="UP000220034">
    <property type="component" value="Unassembled WGS sequence"/>
</dbReference>
<sequence>MTNPKLTLPSQTDFELLREGYADHMAKCAELLEALPPRKRMRRTNAGFHHDASAVAGFLATADTKAPRLLEVGVWKGATLSYSLQTAGEQAQATGLDIFQFRHQDTEALHVIASQGMRDRVKLHKSPSQDIPRAILKQGPVFDVVHIDGSHQYDDAVRDILIYSNFCKPGGWVIIDDYLDEEFSPEVRPAVDFLCELGFITSVNRGVIDGFSNFCIQKTQSGRL</sequence>
<dbReference type="AlphaFoldDB" id="A0A2C9CW56"/>
<dbReference type="Pfam" id="PF13578">
    <property type="entry name" value="Methyltransf_24"/>
    <property type="match status" value="1"/>
</dbReference>
<dbReference type="InterPro" id="IPR029063">
    <property type="entry name" value="SAM-dependent_MTases_sf"/>
</dbReference>
<gene>
    <name evidence="1" type="ORF">SAMN06273572_11178</name>
</gene>
<proteinExistence type="predicted"/>
<name>A0A2C9CW56_9RHOB</name>
<keyword evidence="1" id="KW-0808">Transferase</keyword>
<dbReference type="GO" id="GO:0032259">
    <property type="term" value="P:methylation"/>
    <property type="evidence" value="ECO:0007669"/>
    <property type="project" value="UniProtKB-KW"/>
</dbReference>
<keyword evidence="1" id="KW-0489">Methyltransferase</keyword>
<reference evidence="2" key="1">
    <citation type="submission" date="2017-09" db="EMBL/GenBank/DDBJ databases">
        <authorList>
            <person name="Varghese N."/>
            <person name="Submissions S."/>
        </authorList>
    </citation>
    <scope>NUCLEOTIDE SEQUENCE [LARGE SCALE GENOMIC DNA]</scope>
    <source>
        <strain evidence="2">C7</strain>
    </source>
</reference>
<organism evidence="1 2">
    <name type="scientific">Pontivivens marinum</name>
    <dbReference type="NCBI Taxonomy" id="1690039"/>
    <lineage>
        <taxon>Bacteria</taxon>
        <taxon>Pseudomonadati</taxon>
        <taxon>Pseudomonadota</taxon>
        <taxon>Alphaproteobacteria</taxon>
        <taxon>Rhodobacterales</taxon>
        <taxon>Paracoccaceae</taxon>
        <taxon>Pontivivens</taxon>
    </lineage>
</organism>
<dbReference type="EMBL" id="OCTN01000011">
    <property type="protein sequence ID" value="SOH95498.1"/>
    <property type="molecule type" value="Genomic_DNA"/>
</dbReference>
<evidence type="ECO:0000313" key="1">
    <source>
        <dbReference type="EMBL" id="SOH95498.1"/>
    </source>
</evidence>
<dbReference type="OrthoDB" id="7236134at2"/>
<dbReference type="SUPFAM" id="SSF53335">
    <property type="entry name" value="S-adenosyl-L-methionine-dependent methyltransferases"/>
    <property type="match status" value="1"/>
</dbReference>
<accession>A0A2C9CW56</accession>
<dbReference type="RefSeq" id="WP_097932040.1">
    <property type="nucleotide sequence ID" value="NZ_OCTN01000011.1"/>
</dbReference>
<evidence type="ECO:0000313" key="2">
    <source>
        <dbReference type="Proteomes" id="UP000220034"/>
    </source>
</evidence>